<dbReference type="SUPFAM" id="SSF51735">
    <property type="entry name" value="NAD(P)-binding Rossmann-fold domains"/>
    <property type="match status" value="1"/>
</dbReference>
<dbReference type="PANTHER" id="PTHR48079">
    <property type="entry name" value="PROTEIN YEEZ"/>
    <property type="match status" value="1"/>
</dbReference>
<dbReference type="GO" id="GO:0004029">
    <property type="term" value="F:aldehyde dehydrogenase (NAD+) activity"/>
    <property type="evidence" value="ECO:0007669"/>
    <property type="project" value="TreeGrafter"/>
</dbReference>
<keyword evidence="3" id="KW-1185">Reference proteome</keyword>
<dbReference type="AlphaFoldDB" id="A0A1G6DPX2"/>
<proteinExistence type="predicted"/>
<dbReference type="InterPro" id="IPR051783">
    <property type="entry name" value="NAD(P)-dependent_oxidoreduct"/>
</dbReference>
<name>A0A1G6DPX2_9BACT</name>
<gene>
    <name evidence="2" type="ORF">SAMN05660653_02299</name>
</gene>
<evidence type="ECO:0000259" key="1">
    <source>
        <dbReference type="Pfam" id="PF01370"/>
    </source>
</evidence>
<dbReference type="STRING" id="617002.SAMN05660653_02299"/>
<dbReference type="EMBL" id="FMXO01000013">
    <property type="protein sequence ID" value="SDB47188.1"/>
    <property type="molecule type" value="Genomic_DNA"/>
</dbReference>
<protein>
    <submittedName>
        <fullName evidence="2">Nucleoside-diphosphate-sugar epimerase</fullName>
    </submittedName>
</protein>
<accession>A0A1G6DPX2</accession>
<dbReference type="InterPro" id="IPR001509">
    <property type="entry name" value="Epimerase_deHydtase"/>
</dbReference>
<dbReference type="Gene3D" id="3.40.50.720">
    <property type="entry name" value="NAD(P)-binding Rossmann-like Domain"/>
    <property type="match status" value="1"/>
</dbReference>
<dbReference type="Proteomes" id="UP000198771">
    <property type="component" value="Unassembled WGS sequence"/>
</dbReference>
<evidence type="ECO:0000313" key="3">
    <source>
        <dbReference type="Proteomes" id="UP000198771"/>
    </source>
</evidence>
<evidence type="ECO:0000313" key="2">
    <source>
        <dbReference type="EMBL" id="SDB47188.1"/>
    </source>
</evidence>
<dbReference type="GO" id="GO:0005737">
    <property type="term" value="C:cytoplasm"/>
    <property type="evidence" value="ECO:0007669"/>
    <property type="project" value="TreeGrafter"/>
</dbReference>
<reference evidence="2 3" key="1">
    <citation type="submission" date="2016-10" db="EMBL/GenBank/DDBJ databases">
        <authorList>
            <person name="de Groot N.N."/>
        </authorList>
    </citation>
    <scope>NUCLEOTIDE SEQUENCE [LARGE SCALE GENOMIC DNA]</scope>
    <source>
        <strain evidence="2 3">ASO4-2</strain>
    </source>
</reference>
<organism evidence="2 3">
    <name type="scientific">Desulfonatronum thiosulfatophilum</name>
    <dbReference type="NCBI Taxonomy" id="617002"/>
    <lineage>
        <taxon>Bacteria</taxon>
        <taxon>Pseudomonadati</taxon>
        <taxon>Thermodesulfobacteriota</taxon>
        <taxon>Desulfovibrionia</taxon>
        <taxon>Desulfovibrionales</taxon>
        <taxon>Desulfonatronaceae</taxon>
        <taxon>Desulfonatronum</taxon>
    </lineage>
</organism>
<feature type="domain" description="NAD-dependent epimerase/dehydratase" evidence="1">
    <location>
        <begin position="4"/>
        <end position="207"/>
    </location>
</feature>
<dbReference type="Pfam" id="PF01370">
    <property type="entry name" value="Epimerase"/>
    <property type="match status" value="1"/>
</dbReference>
<dbReference type="PANTHER" id="PTHR48079:SF6">
    <property type="entry name" value="NAD(P)-BINDING DOMAIN-CONTAINING PROTEIN-RELATED"/>
    <property type="match status" value="1"/>
</dbReference>
<dbReference type="InterPro" id="IPR036291">
    <property type="entry name" value="NAD(P)-bd_dom_sf"/>
</dbReference>
<dbReference type="OrthoDB" id="9804595at2"/>
<dbReference type="RefSeq" id="WP_092121694.1">
    <property type="nucleotide sequence ID" value="NZ_FMXO01000013.1"/>
</dbReference>
<sequence length="339" mass="37387">MSRILVTGATGFIGLELARQLAARNMVPRLLVRRPSRAALLKGLDVKIIPGDLEDVQSLQRAVQGVDTVIHLGGRALFERYELVRPTLVGGSAELLRVAAAAGVRSFVFASSLLVYKSHEGFIDADTPLTPTLGYGRAKVEAEQVLTRMAGEAGMRLAIIRLPHIYGATSLMFDHIRRGWVIQPGPGDNVFSHMHVHDAARILRAAALSDWSGATPVGDNQPMSWAAFMTQAKELYPHFRHLKVPVWLAMTGCTVLETWYRLLRRPALLTTDAVRGFNLRVAVRPNLLFPELGLELRYPTVLDGMAEIFCENVPFSWLPSVRDRCACYLDKGACPLPDA</sequence>